<dbReference type="InterPro" id="IPR029058">
    <property type="entry name" value="AB_hydrolase_fold"/>
</dbReference>
<dbReference type="InterPro" id="IPR027787">
    <property type="entry name" value="Alpha/beta-hydrolase_catalytic"/>
</dbReference>
<feature type="transmembrane region" description="Helical" evidence="1">
    <location>
        <begin position="164"/>
        <end position="187"/>
    </location>
</feature>
<evidence type="ECO:0000259" key="2">
    <source>
        <dbReference type="Pfam" id="PF10081"/>
    </source>
</evidence>
<sequence>MSLTTKAFFHFRRSLSGVGIALGTLFFAAALTPSLVPRTYVMQGILGGVAFGSGYGIGVLWRWLWHYLELPEPQDRLRSRANLAVGVVCLAVAVVALYFAASWQNSVRAVMDMEPVPSAYPMSVSALAVLTFLILLVLVRLLIRLGRFVSGKVQLVMPRRVANVLGVTITVILVWTIANGLLIQSAFRVLDRSFREYDALIEPDRPQPTAPGKTGSAASLLHWNELGRAGREFVSSGPAASDITAMTGERAIDPPIRVYAGLQVADTPEQRAELALEELKRQRGFDRSVLVVITPTGTGWVDPAAMDGLEFLHHGDVASVAVQYSYLSSPLSLLFQPEYGAEASRALFIAVYNYWKNLPRDSRPRLYLYGLSLGAMNSEISSELFEMLDDPINGALWSGPPFPSRDWKAMTRRRNPGTPEWLPVFRDGSFARFMNQYGEAPGNGTRWGGPMRVVYLQYASDPVTFFDTLSFYRQPDWMQAPRGPDVSPDLRWYPVVTMLQLALDMAFGTATPIGHGHVYAPEHYVDAWLEVTGVTGWDAHNIARLKQYLRQKMDGTNIEGYEQRGG</sequence>
<feature type="domain" description="Alpha/beta-hydrolase N-terminal" evidence="3">
    <location>
        <begin position="31"/>
        <end position="238"/>
    </location>
</feature>
<dbReference type="AlphaFoldDB" id="U4VD76"/>
<dbReference type="Pfam" id="PF10081">
    <property type="entry name" value="Abhydrolase_9"/>
    <property type="match status" value="1"/>
</dbReference>
<dbReference type="PIRSF" id="PIRSF007542">
    <property type="entry name" value="UCP007542"/>
    <property type="match status" value="1"/>
</dbReference>
<accession>U4VD76</accession>
<gene>
    <name evidence="4" type="ORF">Q644_25095</name>
</gene>
<keyword evidence="1" id="KW-0812">Transmembrane</keyword>
<dbReference type="EMBL" id="ASXJ01000248">
    <property type="protein sequence ID" value="ERM00767.1"/>
    <property type="molecule type" value="Genomic_DNA"/>
</dbReference>
<evidence type="ECO:0000259" key="3">
    <source>
        <dbReference type="Pfam" id="PF15420"/>
    </source>
</evidence>
<dbReference type="PATRIC" id="fig|1337887.3.peg.3936"/>
<evidence type="ECO:0000256" key="1">
    <source>
        <dbReference type="SAM" id="Phobius"/>
    </source>
</evidence>
<dbReference type="Pfam" id="PF15420">
    <property type="entry name" value="Abhydrolase_9_N"/>
    <property type="match status" value="1"/>
</dbReference>
<feature type="transmembrane region" description="Helical" evidence="1">
    <location>
        <begin position="120"/>
        <end position="143"/>
    </location>
</feature>
<keyword evidence="1" id="KW-1133">Transmembrane helix</keyword>
<feature type="domain" description="Alpha/beta-hydrolase catalytic" evidence="2">
    <location>
        <begin position="256"/>
        <end position="545"/>
    </location>
</feature>
<evidence type="ECO:0000313" key="4">
    <source>
        <dbReference type="EMBL" id="ERM00767.1"/>
    </source>
</evidence>
<proteinExistence type="predicted"/>
<dbReference type="Proteomes" id="UP000016842">
    <property type="component" value="Unassembled WGS sequence"/>
</dbReference>
<feature type="transmembrane region" description="Helical" evidence="1">
    <location>
        <begin position="81"/>
        <end position="100"/>
    </location>
</feature>
<dbReference type="ESTHER" id="9rhiz-c4wle0">
    <property type="family name" value="Abhydrolase_9"/>
</dbReference>
<name>U4VD76_9HYPH</name>
<dbReference type="SUPFAM" id="SSF53474">
    <property type="entry name" value="alpha/beta-Hydrolases"/>
    <property type="match status" value="1"/>
</dbReference>
<feature type="transmembrane region" description="Helical" evidence="1">
    <location>
        <begin position="40"/>
        <end position="61"/>
    </location>
</feature>
<protein>
    <submittedName>
        <fullName evidence="4">Membrane protein</fullName>
    </submittedName>
</protein>
<reference evidence="4 5" key="1">
    <citation type="journal article" date="2014" name="FEMS Microbiol. Lett.">
        <title>Genome sequencing analysis reveals virulence-related gene content of Ochrobactrum intermedium strain 229E, a urease-positive strain isolated from the human gastric niche.</title>
        <authorList>
            <person name="Kulkarni G.J."/>
            <person name="Shetty S."/>
            <person name="Dharne M.S."/>
            <person name="Shouche Y.S."/>
        </authorList>
    </citation>
    <scope>NUCLEOTIDE SEQUENCE [LARGE SCALE GENOMIC DNA]</scope>
    <source>
        <strain evidence="4 5">229E</strain>
    </source>
</reference>
<comment type="caution">
    <text evidence="4">The sequence shown here is derived from an EMBL/GenBank/DDBJ whole genome shotgun (WGS) entry which is preliminary data.</text>
</comment>
<dbReference type="InterPro" id="IPR027788">
    <property type="entry name" value="Alpha/beta-hydrolase_N_dom"/>
</dbReference>
<dbReference type="InterPro" id="IPR012037">
    <property type="entry name" value="Alpha/beta-hydrolase_fam"/>
</dbReference>
<keyword evidence="1" id="KW-0472">Membrane</keyword>
<organism evidence="4 5">
    <name type="scientific">Brucella intermedia 229E</name>
    <dbReference type="NCBI Taxonomy" id="1337887"/>
    <lineage>
        <taxon>Bacteria</taxon>
        <taxon>Pseudomonadati</taxon>
        <taxon>Pseudomonadota</taxon>
        <taxon>Alphaproteobacteria</taxon>
        <taxon>Hyphomicrobiales</taxon>
        <taxon>Brucellaceae</taxon>
        <taxon>Brucella/Ochrobactrum group</taxon>
        <taxon>Brucella</taxon>
    </lineage>
</organism>
<evidence type="ECO:0000313" key="5">
    <source>
        <dbReference type="Proteomes" id="UP000016842"/>
    </source>
</evidence>